<evidence type="ECO:0000256" key="7">
    <source>
        <dbReference type="ARBA" id="ARBA00023136"/>
    </source>
</evidence>
<protein>
    <recommendedName>
        <fullName evidence="11">Vitamin K epoxide reductase domain-containing protein</fullName>
    </recommendedName>
</protein>
<dbReference type="OrthoDB" id="1100563at2"/>
<dbReference type="AlphaFoldDB" id="A0A3B0C383"/>
<dbReference type="InterPro" id="IPR012932">
    <property type="entry name" value="VKOR"/>
</dbReference>
<evidence type="ECO:0000256" key="2">
    <source>
        <dbReference type="ARBA" id="ARBA00006214"/>
    </source>
</evidence>
<feature type="transmembrane region" description="Helical" evidence="10">
    <location>
        <begin position="136"/>
        <end position="154"/>
    </location>
</feature>
<keyword evidence="3 10" id="KW-0812">Transmembrane</keyword>
<evidence type="ECO:0000256" key="9">
    <source>
        <dbReference type="ARBA" id="ARBA00023284"/>
    </source>
</evidence>
<gene>
    <name evidence="12" type="ORF">D7Z94_15095</name>
</gene>
<organism evidence="12 13">
    <name type="scientific">Ulvibacterium marinum</name>
    <dbReference type="NCBI Taxonomy" id="2419782"/>
    <lineage>
        <taxon>Bacteria</taxon>
        <taxon>Pseudomonadati</taxon>
        <taxon>Bacteroidota</taxon>
        <taxon>Flavobacteriia</taxon>
        <taxon>Flavobacteriales</taxon>
        <taxon>Flavobacteriaceae</taxon>
        <taxon>Ulvibacterium</taxon>
    </lineage>
</organism>
<dbReference type="CDD" id="cd12921">
    <property type="entry name" value="VKOR_4"/>
    <property type="match status" value="1"/>
</dbReference>
<keyword evidence="4" id="KW-0874">Quinone</keyword>
<keyword evidence="13" id="KW-1185">Reference proteome</keyword>
<dbReference type="SUPFAM" id="SSF52833">
    <property type="entry name" value="Thioredoxin-like"/>
    <property type="match status" value="1"/>
</dbReference>
<evidence type="ECO:0000256" key="3">
    <source>
        <dbReference type="ARBA" id="ARBA00022692"/>
    </source>
</evidence>
<feature type="transmembrane region" description="Helical" evidence="10">
    <location>
        <begin position="246"/>
        <end position="266"/>
    </location>
</feature>
<proteinExistence type="inferred from homology"/>
<keyword evidence="5 10" id="KW-1133">Transmembrane helix</keyword>
<keyword evidence="7 10" id="KW-0472">Membrane</keyword>
<dbReference type="Gene3D" id="3.40.30.10">
    <property type="entry name" value="Glutaredoxin"/>
    <property type="match status" value="1"/>
</dbReference>
<comment type="caution">
    <text evidence="12">The sequence shown here is derived from an EMBL/GenBank/DDBJ whole genome shotgun (WGS) entry which is preliminary data.</text>
</comment>
<dbReference type="InterPro" id="IPR036249">
    <property type="entry name" value="Thioredoxin-like_sf"/>
</dbReference>
<keyword evidence="6" id="KW-0560">Oxidoreductase</keyword>
<evidence type="ECO:0000256" key="10">
    <source>
        <dbReference type="SAM" id="Phobius"/>
    </source>
</evidence>
<comment type="subcellular location">
    <subcellularLocation>
        <location evidence="1">Membrane</location>
        <topology evidence="1">Multi-pass membrane protein</topology>
    </subcellularLocation>
</comment>
<evidence type="ECO:0000313" key="13">
    <source>
        <dbReference type="Proteomes" id="UP000276603"/>
    </source>
</evidence>
<dbReference type="EMBL" id="RBCJ01000003">
    <property type="protein sequence ID" value="RKN79620.1"/>
    <property type="molecule type" value="Genomic_DNA"/>
</dbReference>
<dbReference type="RefSeq" id="WP_120712433.1">
    <property type="nucleotide sequence ID" value="NZ_RBCJ01000003.1"/>
</dbReference>
<dbReference type="InterPro" id="IPR038354">
    <property type="entry name" value="VKOR_sf"/>
</dbReference>
<reference evidence="12 13" key="1">
    <citation type="submission" date="2018-10" db="EMBL/GenBank/DDBJ databases">
        <title>Ulvibacterium marinum gen. nov., sp. nov., a novel marine bacterium of the family Flavobacteriaceae, isolated from a culture of the green alga Ulva prolifera.</title>
        <authorList>
            <person name="Zhang Z."/>
        </authorList>
    </citation>
    <scope>NUCLEOTIDE SEQUENCE [LARGE SCALE GENOMIC DNA]</scope>
    <source>
        <strain evidence="12 13">CCMM003</strain>
    </source>
</reference>
<evidence type="ECO:0000256" key="6">
    <source>
        <dbReference type="ARBA" id="ARBA00023002"/>
    </source>
</evidence>
<dbReference type="GO" id="GO:0048038">
    <property type="term" value="F:quinone binding"/>
    <property type="evidence" value="ECO:0007669"/>
    <property type="project" value="UniProtKB-KW"/>
</dbReference>
<evidence type="ECO:0000259" key="11">
    <source>
        <dbReference type="SMART" id="SM00756"/>
    </source>
</evidence>
<feature type="transmembrane region" description="Helical" evidence="10">
    <location>
        <begin position="222"/>
        <end position="240"/>
    </location>
</feature>
<dbReference type="GO" id="GO:0016020">
    <property type="term" value="C:membrane"/>
    <property type="evidence" value="ECO:0007669"/>
    <property type="project" value="UniProtKB-SubCell"/>
</dbReference>
<evidence type="ECO:0000256" key="5">
    <source>
        <dbReference type="ARBA" id="ARBA00022989"/>
    </source>
</evidence>
<dbReference type="GO" id="GO:0016491">
    <property type="term" value="F:oxidoreductase activity"/>
    <property type="evidence" value="ECO:0007669"/>
    <property type="project" value="UniProtKB-KW"/>
</dbReference>
<evidence type="ECO:0000256" key="8">
    <source>
        <dbReference type="ARBA" id="ARBA00023157"/>
    </source>
</evidence>
<feature type="transmembrane region" description="Helical" evidence="10">
    <location>
        <begin position="303"/>
        <end position="321"/>
    </location>
</feature>
<comment type="similarity">
    <text evidence="2">Belongs to the VKOR family.</text>
</comment>
<accession>A0A3B0C383</accession>
<keyword evidence="8" id="KW-1015">Disulfide bond</keyword>
<dbReference type="InterPro" id="IPR012336">
    <property type="entry name" value="Thioredoxin-like_fold"/>
</dbReference>
<keyword evidence="9" id="KW-0676">Redox-active center</keyword>
<evidence type="ECO:0000256" key="4">
    <source>
        <dbReference type="ARBA" id="ARBA00022719"/>
    </source>
</evidence>
<dbReference type="SMART" id="SM00756">
    <property type="entry name" value="VKc"/>
    <property type="match status" value="1"/>
</dbReference>
<feature type="domain" description="Vitamin K epoxide reductase" evidence="11">
    <location>
        <begin position="155"/>
        <end position="291"/>
    </location>
</feature>
<dbReference type="Pfam" id="PF13462">
    <property type="entry name" value="Thioredoxin_4"/>
    <property type="match status" value="1"/>
</dbReference>
<feature type="transmembrane region" description="Helical" evidence="10">
    <location>
        <begin position="160"/>
        <end position="177"/>
    </location>
</feature>
<dbReference type="Pfam" id="PF07884">
    <property type="entry name" value="VKOR"/>
    <property type="match status" value="1"/>
</dbReference>
<evidence type="ECO:0000313" key="12">
    <source>
        <dbReference type="EMBL" id="RKN79620.1"/>
    </source>
</evidence>
<feature type="transmembrane region" description="Helical" evidence="10">
    <location>
        <begin position="273"/>
        <end position="291"/>
    </location>
</feature>
<evidence type="ECO:0000256" key="1">
    <source>
        <dbReference type="ARBA" id="ARBA00004141"/>
    </source>
</evidence>
<dbReference type="Gene3D" id="1.20.1440.130">
    <property type="entry name" value="VKOR domain"/>
    <property type="match status" value="1"/>
</dbReference>
<dbReference type="Proteomes" id="UP000276603">
    <property type="component" value="Unassembled WGS sequence"/>
</dbReference>
<name>A0A3B0C383_9FLAO</name>
<sequence length="533" mass="60969">MKDSSLFYILKAFLKKQGLKTDFDELEFQLLSHPSYPSLHSVTGVLNHFGIENLALKVPINRDILGQLPKTFITLNKKDQFLVAIKEGGGVSTISTDRGRKKISVNKFLESWRGIVVVTEKEDEILKKAGNNKVHGIVYLITICIILGLFFFQGPTAFRAGHFLFSIIGFAISVLIVRHELGLNTRMLHKVCSANETTSCDAVLNSNGATILKWFKLSDASFVYFLGLVLSWNILLIFRINDLPIILLTVLALPITLYSIFYQIFVVKKWCPLCLGIVVVLWMQACTLIFFESSLSTLNVDSISIVLFLLGFWLAFSFWLFSKPLLVKQIELKKLSIAHNKFKRNYALFDALLAKSNKIQTGIPEIEGREIVLGNAYAPIELLMVTNPLCIYCKSAHHDLKELLRKNHDSFRILIRFNVSTKTEENLDYRVTCRLLELYSLEPQEMVFEALHEVYLDNTDLNMWLSKWGEVKDISFKYLLERQQQWCHSNGINFTPAVLINGREFPKEYERSDIAYFVEDLIEGTEIKEANPV</sequence>